<feature type="coiled-coil region" evidence="10">
    <location>
        <begin position="243"/>
        <end position="279"/>
    </location>
</feature>
<accession>E4T5B7</accession>
<keyword evidence="8" id="KW-0998">Cell outer membrane</keyword>
<dbReference type="CDD" id="cd07185">
    <property type="entry name" value="OmpA_C-like"/>
    <property type="match status" value="1"/>
</dbReference>
<dbReference type="InterPro" id="IPR006665">
    <property type="entry name" value="OmpA-like"/>
</dbReference>
<reference key="1">
    <citation type="submission" date="2010-11" db="EMBL/GenBank/DDBJ databases">
        <title>The complete genome of Paludibacter propionicigenes DSM 17365.</title>
        <authorList>
            <consortium name="US DOE Joint Genome Institute (JGI-PGF)"/>
            <person name="Lucas S."/>
            <person name="Copeland A."/>
            <person name="Lapidus A."/>
            <person name="Bruce D."/>
            <person name="Goodwin L."/>
            <person name="Pitluck S."/>
            <person name="Kyrpides N."/>
            <person name="Mavromatis K."/>
            <person name="Ivanova N."/>
            <person name="Munk A.C."/>
            <person name="Brettin T."/>
            <person name="Detter J.C."/>
            <person name="Han C."/>
            <person name="Tapia R."/>
            <person name="Land M."/>
            <person name="Hauser L."/>
            <person name="Markowitz V."/>
            <person name="Cheng J.-F."/>
            <person name="Hugenholtz P."/>
            <person name="Woyke T."/>
            <person name="Wu D."/>
            <person name="Gronow S."/>
            <person name="Wellnitz S."/>
            <person name="Brambilla E."/>
            <person name="Klenk H.-P."/>
            <person name="Eisen J.A."/>
        </authorList>
    </citation>
    <scope>NUCLEOTIDE SEQUENCE</scope>
    <source>
        <strain>WB4</strain>
    </source>
</reference>
<keyword evidence="5" id="KW-0406">Ion transport</keyword>
<evidence type="ECO:0000259" key="12">
    <source>
        <dbReference type="PROSITE" id="PS51123"/>
    </source>
</evidence>
<gene>
    <name evidence="13" type="ordered locus">Palpr_1772</name>
</gene>
<evidence type="ECO:0000256" key="2">
    <source>
        <dbReference type="ARBA" id="ARBA00022448"/>
    </source>
</evidence>
<dbReference type="PRINTS" id="PR01023">
    <property type="entry name" value="NAFLGMOTY"/>
</dbReference>
<dbReference type="AlphaFoldDB" id="E4T5B7"/>
<dbReference type="Proteomes" id="UP000008718">
    <property type="component" value="Chromosome"/>
</dbReference>
<dbReference type="eggNOG" id="COG2885">
    <property type="taxonomic scope" value="Bacteria"/>
</dbReference>
<keyword evidence="11" id="KW-0732">Signal</keyword>
<keyword evidence="2" id="KW-0813">Transport</keyword>
<proteinExistence type="predicted"/>
<dbReference type="GO" id="GO:0046930">
    <property type="term" value="C:pore complex"/>
    <property type="evidence" value="ECO:0007669"/>
    <property type="project" value="UniProtKB-KW"/>
</dbReference>
<dbReference type="Pfam" id="PF00691">
    <property type="entry name" value="OmpA"/>
    <property type="match status" value="1"/>
</dbReference>
<dbReference type="PROSITE" id="PS01068">
    <property type="entry name" value="OMPA_1"/>
    <property type="match status" value="1"/>
</dbReference>
<evidence type="ECO:0000256" key="11">
    <source>
        <dbReference type="SAM" id="SignalP"/>
    </source>
</evidence>
<dbReference type="GO" id="GO:0009279">
    <property type="term" value="C:cell outer membrane"/>
    <property type="evidence" value="ECO:0007669"/>
    <property type="project" value="UniProtKB-SubCell"/>
</dbReference>
<feature type="signal peptide" evidence="11">
    <location>
        <begin position="1"/>
        <end position="21"/>
    </location>
</feature>
<dbReference type="InterPro" id="IPR006664">
    <property type="entry name" value="OMP_bac"/>
</dbReference>
<dbReference type="InterPro" id="IPR036737">
    <property type="entry name" value="OmpA-like_sf"/>
</dbReference>
<comment type="subcellular location">
    <subcellularLocation>
        <location evidence="1">Cell outer membrane</location>
        <topology evidence="1">Multi-pass membrane protein</topology>
    </subcellularLocation>
</comment>
<evidence type="ECO:0000256" key="10">
    <source>
        <dbReference type="SAM" id="Coils"/>
    </source>
</evidence>
<reference evidence="13 14" key="2">
    <citation type="journal article" date="2011" name="Stand. Genomic Sci.">
        <title>Complete genome sequence of Paludibacter propionicigenes type strain (WB4).</title>
        <authorList>
            <person name="Gronow S."/>
            <person name="Munk C."/>
            <person name="Lapidus A."/>
            <person name="Nolan M."/>
            <person name="Lucas S."/>
            <person name="Hammon N."/>
            <person name="Deshpande S."/>
            <person name="Cheng J.F."/>
            <person name="Tapia R."/>
            <person name="Han C."/>
            <person name="Goodwin L."/>
            <person name="Pitluck S."/>
            <person name="Liolios K."/>
            <person name="Ivanova N."/>
            <person name="Mavromatis K."/>
            <person name="Mikhailova N."/>
            <person name="Pati A."/>
            <person name="Chen A."/>
            <person name="Palaniappan K."/>
            <person name="Land M."/>
            <person name="Hauser L."/>
            <person name="Chang Y.J."/>
            <person name="Jeffries C.D."/>
            <person name="Brambilla E."/>
            <person name="Rohde M."/>
            <person name="Goker M."/>
            <person name="Detter J.C."/>
            <person name="Woyke T."/>
            <person name="Bristow J."/>
            <person name="Eisen J.A."/>
            <person name="Markowitz V."/>
            <person name="Hugenholtz P."/>
            <person name="Kyrpides N.C."/>
            <person name="Klenk H.P."/>
        </authorList>
    </citation>
    <scope>NUCLEOTIDE SEQUENCE [LARGE SCALE GENOMIC DNA]</scope>
    <source>
        <strain evidence="14">DSM 17365 / JCM 13257 / WB4</strain>
    </source>
</reference>
<dbReference type="PROSITE" id="PS51123">
    <property type="entry name" value="OMPA_2"/>
    <property type="match status" value="1"/>
</dbReference>
<dbReference type="SUPFAM" id="SSF103088">
    <property type="entry name" value="OmpA-like"/>
    <property type="match status" value="1"/>
</dbReference>
<keyword evidence="10" id="KW-0175">Coiled coil</keyword>
<evidence type="ECO:0000256" key="8">
    <source>
        <dbReference type="ARBA" id="ARBA00023237"/>
    </source>
</evidence>
<evidence type="ECO:0000256" key="5">
    <source>
        <dbReference type="ARBA" id="ARBA00023065"/>
    </source>
</evidence>
<evidence type="ECO:0000256" key="4">
    <source>
        <dbReference type="ARBA" id="ARBA00022692"/>
    </source>
</evidence>
<dbReference type="PANTHER" id="PTHR30329">
    <property type="entry name" value="STATOR ELEMENT OF FLAGELLAR MOTOR COMPLEX"/>
    <property type="match status" value="1"/>
</dbReference>
<keyword evidence="3" id="KW-1134">Transmembrane beta strand</keyword>
<dbReference type="Gene3D" id="3.30.1330.60">
    <property type="entry name" value="OmpA-like domain"/>
    <property type="match status" value="1"/>
</dbReference>
<sequence>MKRILLVMFLVICVLAQSLKAQDSLSHWSVVGKVGLDYYRVSPTSTKGGVNSYIDDMGWTFPGVAVEYTINPLIGFGGGVDYLTYNRNVAKGNTLDFSVFGSVNLTNLLVPKRTGFWSRANVYGTWGAGLGFFSNEFLATGEKHKLMSPLFTSALSFEYKLSKAWALQAEIQRRYYTREDLGGVSSSKNLSGGSDMVYGNDAAALTLGLRYKLGTKNKQHIRDVSILKYNDANIKNDPVLVRLKAIEDENAANKAKIQKLEADLQAANAERAADKAKLQADLKDIPQAKVSADSNQDALTVLLDVNFEFGSSELSSRSRAILDDVALVLKVNKAWSKLLISGHTDNIGGDKANKKLSEERAAGVKKYLISKGISASVIDVAGFGKEKPKTTNETKEGRYKNRRAELVIEK</sequence>
<name>E4T5B7_PALPW</name>
<evidence type="ECO:0000256" key="3">
    <source>
        <dbReference type="ARBA" id="ARBA00022452"/>
    </source>
</evidence>
<dbReference type="KEGG" id="ppn:Palpr_1772"/>
<feature type="domain" description="OmpA-like" evidence="12">
    <location>
        <begin position="294"/>
        <end position="410"/>
    </location>
</feature>
<dbReference type="InterPro" id="IPR011250">
    <property type="entry name" value="OMP/PagP_B-barrel"/>
</dbReference>
<evidence type="ECO:0000313" key="14">
    <source>
        <dbReference type="Proteomes" id="UP000008718"/>
    </source>
</evidence>
<keyword evidence="14" id="KW-1185">Reference proteome</keyword>
<organism evidence="13 14">
    <name type="scientific">Paludibacter propionicigenes (strain DSM 17365 / JCM 13257 / WB4)</name>
    <dbReference type="NCBI Taxonomy" id="694427"/>
    <lineage>
        <taxon>Bacteria</taxon>
        <taxon>Pseudomonadati</taxon>
        <taxon>Bacteroidota</taxon>
        <taxon>Bacteroidia</taxon>
        <taxon>Bacteroidales</taxon>
        <taxon>Paludibacteraceae</taxon>
        <taxon>Paludibacter</taxon>
    </lineage>
</organism>
<evidence type="ECO:0000256" key="1">
    <source>
        <dbReference type="ARBA" id="ARBA00004571"/>
    </source>
</evidence>
<dbReference type="EMBL" id="CP002345">
    <property type="protein sequence ID" value="ADQ79911.1"/>
    <property type="molecule type" value="Genomic_DNA"/>
</dbReference>
<evidence type="ECO:0000313" key="13">
    <source>
        <dbReference type="EMBL" id="ADQ79911.1"/>
    </source>
</evidence>
<dbReference type="Gene3D" id="2.40.160.20">
    <property type="match status" value="1"/>
</dbReference>
<keyword evidence="7 9" id="KW-0472">Membrane</keyword>
<keyword evidence="4" id="KW-0812">Transmembrane</keyword>
<evidence type="ECO:0000256" key="6">
    <source>
        <dbReference type="ARBA" id="ARBA00023114"/>
    </source>
</evidence>
<dbReference type="RefSeq" id="WP_013445280.1">
    <property type="nucleotide sequence ID" value="NC_014734.1"/>
</dbReference>
<dbReference type="SUPFAM" id="SSF56925">
    <property type="entry name" value="OMPA-like"/>
    <property type="match status" value="1"/>
</dbReference>
<dbReference type="GO" id="GO:0015288">
    <property type="term" value="F:porin activity"/>
    <property type="evidence" value="ECO:0007669"/>
    <property type="project" value="UniProtKB-KW"/>
</dbReference>
<keyword evidence="6" id="KW-0626">Porin</keyword>
<dbReference type="GO" id="GO:0006811">
    <property type="term" value="P:monoatomic ion transport"/>
    <property type="evidence" value="ECO:0007669"/>
    <property type="project" value="UniProtKB-KW"/>
</dbReference>
<dbReference type="PRINTS" id="PR01021">
    <property type="entry name" value="OMPADOMAIN"/>
</dbReference>
<evidence type="ECO:0000256" key="9">
    <source>
        <dbReference type="PROSITE-ProRule" id="PRU00473"/>
    </source>
</evidence>
<protein>
    <submittedName>
        <fullName evidence="13">OmpA/MotB domain protein</fullName>
    </submittedName>
</protein>
<dbReference type="HOGENOM" id="CLU_670554_0_0_10"/>
<evidence type="ECO:0000256" key="7">
    <source>
        <dbReference type="ARBA" id="ARBA00023136"/>
    </source>
</evidence>
<dbReference type="InterPro" id="IPR050330">
    <property type="entry name" value="Bact_OuterMem_StrucFunc"/>
</dbReference>
<dbReference type="PANTHER" id="PTHR30329:SF21">
    <property type="entry name" value="LIPOPROTEIN YIAD-RELATED"/>
    <property type="match status" value="1"/>
</dbReference>
<feature type="chain" id="PRO_5005673791" evidence="11">
    <location>
        <begin position="22"/>
        <end position="410"/>
    </location>
</feature>
<dbReference type="InterPro" id="IPR006690">
    <property type="entry name" value="OMPA-like_CS"/>
</dbReference>
<dbReference type="OrthoDB" id="9782229at2"/>
<dbReference type="STRING" id="694427.Palpr_1772"/>